<evidence type="ECO:0000256" key="1">
    <source>
        <dbReference type="ARBA" id="ARBA00004141"/>
    </source>
</evidence>
<dbReference type="InterPro" id="IPR007262">
    <property type="entry name" value="Vps55/LEPROT"/>
</dbReference>
<organism evidence="7 8">
    <name type="scientific">Paragonimus westermani</name>
    <dbReference type="NCBI Taxonomy" id="34504"/>
    <lineage>
        <taxon>Eukaryota</taxon>
        <taxon>Metazoa</taxon>
        <taxon>Spiralia</taxon>
        <taxon>Lophotrochozoa</taxon>
        <taxon>Platyhelminthes</taxon>
        <taxon>Trematoda</taxon>
        <taxon>Digenea</taxon>
        <taxon>Plagiorchiida</taxon>
        <taxon>Troglotremata</taxon>
        <taxon>Troglotrematidae</taxon>
        <taxon>Paragonimus</taxon>
    </lineage>
</organism>
<dbReference type="PANTHER" id="PTHR12050:SF0">
    <property type="entry name" value="RH04491P"/>
    <property type="match status" value="1"/>
</dbReference>
<keyword evidence="8" id="KW-1185">Reference proteome</keyword>
<feature type="transmembrane region" description="Helical" evidence="6">
    <location>
        <begin position="64"/>
        <end position="86"/>
    </location>
</feature>
<reference evidence="7 8" key="1">
    <citation type="journal article" date="2019" name="Gigascience">
        <title>Whole-genome sequence of the oriental lung fluke Paragonimus westermani.</title>
        <authorList>
            <person name="Oey H."/>
            <person name="Zakrzewski M."/>
            <person name="Narain K."/>
            <person name="Devi K.R."/>
            <person name="Agatsuma T."/>
            <person name="Nawaratna S."/>
            <person name="Gobert G.N."/>
            <person name="Jones M.K."/>
            <person name="Ragan M.A."/>
            <person name="McManus D.P."/>
            <person name="Krause L."/>
        </authorList>
    </citation>
    <scope>NUCLEOTIDE SEQUENCE [LARGE SCALE GENOMIC DNA]</scope>
    <source>
        <strain evidence="7 8">IND2009</strain>
    </source>
</reference>
<dbReference type="GO" id="GO:0032511">
    <property type="term" value="P:late endosome to vacuole transport via multivesicular body sorting pathway"/>
    <property type="evidence" value="ECO:0007669"/>
    <property type="project" value="TreeGrafter"/>
</dbReference>
<dbReference type="GO" id="GO:0005768">
    <property type="term" value="C:endosome"/>
    <property type="evidence" value="ECO:0007669"/>
    <property type="project" value="TreeGrafter"/>
</dbReference>
<feature type="transmembrane region" description="Helical" evidence="6">
    <location>
        <begin position="33"/>
        <end position="52"/>
    </location>
</feature>
<evidence type="ECO:0000313" key="7">
    <source>
        <dbReference type="EMBL" id="KAA3681875.1"/>
    </source>
</evidence>
<accession>A0A5J4P1Q1</accession>
<evidence type="ECO:0000256" key="3">
    <source>
        <dbReference type="ARBA" id="ARBA00022692"/>
    </source>
</evidence>
<keyword evidence="4 6" id="KW-1133">Transmembrane helix</keyword>
<proteinExistence type="inferred from homology"/>
<dbReference type="PROSITE" id="PS51257">
    <property type="entry name" value="PROKAR_LIPOPROTEIN"/>
    <property type="match status" value="1"/>
</dbReference>
<evidence type="ECO:0000256" key="5">
    <source>
        <dbReference type="ARBA" id="ARBA00023136"/>
    </source>
</evidence>
<dbReference type="Pfam" id="PF04133">
    <property type="entry name" value="Vps55"/>
    <property type="match status" value="1"/>
</dbReference>
<evidence type="ECO:0000256" key="4">
    <source>
        <dbReference type="ARBA" id="ARBA00022989"/>
    </source>
</evidence>
<sequence length="128" mass="14375">MQGVRILLFVALVGACSFTFLLLACALPQYGVWWPMFVLAFYLLVPIPILIAKNQTEANCVRDICVWLTTVLIFSAYALPILLARAPNGSPVIQWGACALTLTANTFIFPVIFWVLYLALKDHEFFDF</sequence>
<evidence type="ECO:0000256" key="2">
    <source>
        <dbReference type="ARBA" id="ARBA00005645"/>
    </source>
</evidence>
<dbReference type="EMBL" id="QNGE01000110">
    <property type="protein sequence ID" value="KAA3681875.1"/>
    <property type="molecule type" value="Genomic_DNA"/>
</dbReference>
<comment type="caution">
    <text evidence="7">The sequence shown here is derived from an EMBL/GenBank/DDBJ whole genome shotgun (WGS) entry which is preliminary data.</text>
</comment>
<keyword evidence="5 6" id="KW-0472">Membrane</keyword>
<evidence type="ECO:0000313" key="8">
    <source>
        <dbReference type="Proteomes" id="UP000324629"/>
    </source>
</evidence>
<comment type="subcellular location">
    <subcellularLocation>
        <location evidence="1">Membrane</location>
        <topology evidence="1">Multi-pass membrane protein</topology>
    </subcellularLocation>
</comment>
<comment type="similarity">
    <text evidence="2">Belongs to the OB-RGRP/VPS55 family.</text>
</comment>
<dbReference type="PANTHER" id="PTHR12050">
    <property type="entry name" value="LEPTIN RECEPTOR-RELATED"/>
    <property type="match status" value="1"/>
</dbReference>
<keyword evidence="3 6" id="KW-0812">Transmembrane</keyword>
<feature type="transmembrane region" description="Helical" evidence="6">
    <location>
        <begin position="92"/>
        <end position="120"/>
    </location>
</feature>
<name>A0A5J4P1Q1_9TREM</name>
<dbReference type="GO" id="GO:0016020">
    <property type="term" value="C:membrane"/>
    <property type="evidence" value="ECO:0007669"/>
    <property type="project" value="UniProtKB-SubCell"/>
</dbReference>
<gene>
    <name evidence="7" type="ORF">DEA37_0000573</name>
</gene>
<feature type="transmembrane region" description="Helical" evidence="6">
    <location>
        <begin position="7"/>
        <end position="27"/>
    </location>
</feature>
<evidence type="ECO:0000256" key="6">
    <source>
        <dbReference type="SAM" id="Phobius"/>
    </source>
</evidence>
<protein>
    <recommendedName>
        <fullName evidence="9">Leptin receptor overlapping transcript-like 1</fullName>
    </recommendedName>
</protein>
<evidence type="ECO:0008006" key="9">
    <source>
        <dbReference type="Google" id="ProtNLM"/>
    </source>
</evidence>
<dbReference type="AlphaFoldDB" id="A0A5J4P1Q1"/>
<dbReference type="Proteomes" id="UP000324629">
    <property type="component" value="Unassembled WGS sequence"/>
</dbReference>